<name>A0A0R2D4B6_9LACO</name>
<dbReference type="AlphaFoldDB" id="A0A0R2D4B6"/>
<dbReference type="Pfam" id="PF05031">
    <property type="entry name" value="NEAT"/>
    <property type="match status" value="1"/>
</dbReference>
<gene>
    <name evidence="7" type="ORF">FC19_GL000272</name>
</gene>
<keyword evidence="8" id="KW-1185">Reference proteome</keyword>
<dbReference type="STRING" id="1423725.FC19_GL000272"/>
<dbReference type="PROSITE" id="PS50978">
    <property type="entry name" value="NEAT"/>
    <property type="match status" value="1"/>
</dbReference>
<comment type="subcellular location">
    <subcellularLocation>
        <location evidence="1">Cell envelope</location>
    </subcellularLocation>
</comment>
<accession>A0A0R2D4B6</accession>
<proteinExistence type="predicted"/>
<feature type="compositionally biased region" description="Basic and acidic residues" evidence="3">
    <location>
        <begin position="208"/>
        <end position="225"/>
    </location>
</feature>
<evidence type="ECO:0000256" key="1">
    <source>
        <dbReference type="ARBA" id="ARBA00004196"/>
    </source>
</evidence>
<dbReference type="PATRIC" id="fig|1423725.3.peg.280"/>
<dbReference type="OrthoDB" id="2329522at2"/>
<evidence type="ECO:0000256" key="5">
    <source>
        <dbReference type="SAM" id="SignalP"/>
    </source>
</evidence>
<dbReference type="SUPFAM" id="SSF158911">
    <property type="entry name" value="NEAT domain-like"/>
    <property type="match status" value="1"/>
</dbReference>
<comment type="caution">
    <text evidence="7">The sequence shown here is derived from an EMBL/GenBank/DDBJ whole genome shotgun (WGS) entry which is preliminary data.</text>
</comment>
<evidence type="ECO:0000259" key="6">
    <source>
        <dbReference type="PROSITE" id="PS50978"/>
    </source>
</evidence>
<evidence type="ECO:0000256" key="2">
    <source>
        <dbReference type="ARBA" id="ARBA00022729"/>
    </source>
</evidence>
<feature type="transmembrane region" description="Helical" evidence="4">
    <location>
        <begin position="235"/>
        <end position="253"/>
    </location>
</feature>
<reference evidence="7 8" key="1">
    <citation type="journal article" date="2015" name="Genome Announc.">
        <title>Expanding the biotechnology potential of lactobacilli through comparative genomics of 213 strains and associated genera.</title>
        <authorList>
            <person name="Sun Z."/>
            <person name="Harris H.M."/>
            <person name="McCann A."/>
            <person name="Guo C."/>
            <person name="Argimon S."/>
            <person name="Zhang W."/>
            <person name="Yang X."/>
            <person name="Jeffery I.B."/>
            <person name="Cooney J.C."/>
            <person name="Kagawa T.F."/>
            <person name="Liu W."/>
            <person name="Song Y."/>
            <person name="Salvetti E."/>
            <person name="Wrobel A."/>
            <person name="Rasinkangas P."/>
            <person name="Parkhill J."/>
            <person name="Rea M.C."/>
            <person name="O'Sullivan O."/>
            <person name="Ritari J."/>
            <person name="Douillard F.P."/>
            <person name="Paul Ross R."/>
            <person name="Yang R."/>
            <person name="Briner A.E."/>
            <person name="Felis G.E."/>
            <person name="de Vos W.M."/>
            <person name="Barrangou R."/>
            <person name="Klaenhammer T.R."/>
            <person name="Caufield P.W."/>
            <person name="Cui Y."/>
            <person name="Zhang H."/>
            <person name="O'Toole P.W."/>
        </authorList>
    </citation>
    <scope>NUCLEOTIDE SEQUENCE [LARGE SCALE GENOMIC DNA]</scope>
    <source>
        <strain evidence="7 8">DSM 21051</strain>
    </source>
</reference>
<evidence type="ECO:0000313" key="7">
    <source>
        <dbReference type="EMBL" id="KRM96756.1"/>
    </source>
</evidence>
<dbReference type="EMBL" id="AYZD01000011">
    <property type="protein sequence ID" value="KRM96756.1"/>
    <property type="molecule type" value="Genomic_DNA"/>
</dbReference>
<feature type="compositionally biased region" description="Polar residues" evidence="3">
    <location>
        <begin position="156"/>
        <end position="173"/>
    </location>
</feature>
<dbReference type="GO" id="GO:0030313">
    <property type="term" value="C:cell envelope"/>
    <property type="evidence" value="ECO:0007669"/>
    <property type="project" value="UniProtKB-SubCell"/>
</dbReference>
<feature type="domain" description="NEAT" evidence="6">
    <location>
        <begin position="26"/>
        <end position="149"/>
    </location>
</feature>
<sequence>MKKFWVLGTLSAIVIWLAVICGTAVADTTAYHVNYTIRQPITNKRAEIDTYFNKPATVNIEDGHYKVVLSIVTNHDLGSFPFQILKINGLMPKIEKKTLGQQDYYTISFITQDVHQKIYGELKVDISSSNYHYQGGFNLDLDAEKIPELANAANEKASTADTDSSIAESTTGKVAQKPTGVAKNEAAGRENRQSKKTVTKNKVNNVKKASDEAAAKNKANKDASKKTNSNDTGKILLVIGIVLALGIGGWGLLSNYRG</sequence>
<dbReference type="InterPro" id="IPR037250">
    <property type="entry name" value="NEAT_dom_sf"/>
</dbReference>
<evidence type="ECO:0000256" key="4">
    <source>
        <dbReference type="SAM" id="Phobius"/>
    </source>
</evidence>
<protein>
    <recommendedName>
        <fullName evidence="6">NEAT domain-containing protein</fullName>
    </recommendedName>
</protein>
<keyword evidence="4" id="KW-1133">Transmembrane helix</keyword>
<keyword evidence="2 5" id="KW-0732">Signal</keyword>
<feature type="chain" id="PRO_5006415945" description="NEAT domain-containing protein" evidence="5">
    <location>
        <begin position="27"/>
        <end position="258"/>
    </location>
</feature>
<feature type="signal peptide" evidence="5">
    <location>
        <begin position="1"/>
        <end position="26"/>
    </location>
</feature>
<organism evidence="7 8">
    <name type="scientific">Liquorilactobacillus aquaticus DSM 21051</name>
    <dbReference type="NCBI Taxonomy" id="1423725"/>
    <lineage>
        <taxon>Bacteria</taxon>
        <taxon>Bacillati</taxon>
        <taxon>Bacillota</taxon>
        <taxon>Bacilli</taxon>
        <taxon>Lactobacillales</taxon>
        <taxon>Lactobacillaceae</taxon>
        <taxon>Liquorilactobacillus</taxon>
    </lineage>
</organism>
<dbReference type="Proteomes" id="UP000051015">
    <property type="component" value="Unassembled WGS sequence"/>
</dbReference>
<evidence type="ECO:0000256" key="3">
    <source>
        <dbReference type="SAM" id="MobiDB-lite"/>
    </source>
</evidence>
<dbReference type="Gene3D" id="2.60.40.1850">
    <property type="match status" value="1"/>
</dbReference>
<keyword evidence="4" id="KW-0472">Membrane</keyword>
<dbReference type="RefSeq" id="WP_057875344.1">
    <property type="nucleotide sequence ID" value="NZ_AYZD01000011.1"/>
</dbReference>
<feature type="region of interest" description="Disordered" evidence="3">
    <location>
        <begin position="153"/>
        <end position="228"/>
    </location>
</feature>
<dbReference type="InterPro" id="IPR006635">
    <property type="entry name" value="NEAT_dom"/>
</dbReference>
<evidence type="ECO:0000313" key="8">
    <source>
        <dbReference type="Proteomes" id="UP000051015"/>
    </source>
</evidence>
<keyword evidence="4" id="KW-0812">Transmembrane</keyword>